<dbReference type="GO" id="GO:0070292">
    <property type="term" value="P:N-acylphosphatidylethanolamine metabolic process"/>
    <property type="evidence" value="ECO:0007669"/>
    <property type="project" value="TreeGrafter"/>
</dbReference>
<evidence type="ECO:0000313" key="8">
    <source>
        <dbReference type="Proteomes" id="UP000472265"/>
    </source>
</evidence>
<feature type="transmembrane region" description="Helical" evidence="5">
    <location>
        <begin position="142"/>
        <end position="167"/>
    </location>
</feature>
<evidence type="ECO:0000256" key="5">
    <source>
        <dbReference type="SAM" id="Phobius"/>
    </source>
</evidence>
<keyword evidence="3" id="KW-0378">Hydrolase</keyword>
<dbReference type="Proteomes" id="UP000472265">
    <property type="component" value="Chromosome 18"/>
</dbReference>
<dbReference type="PROSITE" id="PS51934">
    <property type="entry name" value="LRAT"/>
    <property type="match status" value="1"/>
</dbReference>
<dbReference type="PANTHER" id="PTHR13943">
    <property type="entry name" value="HRAS-LIKE SUPPRESSOR - RELATED"/>
    <property type="match status" value="1"/>
</dbReference>
<evidence type="ECO:0000256" key="1">
    <source>
        <dbReference type="ARBA" id="ARBA00007824"/>
    </source>
</evidence>
<dbReference type="RefSeq" id="XP_030251454.1">
    <property type="nucleotide sequence ID" value="XM_030395594.1"/>
</dbReference>
<evidence type="ECO:0000259" key="6">
    <source>
        <dbReference type="PROSITE" id="PS51934"/>
    </source>
</evidence>
<dbReference type="GeneTree" id="ENSGT00940000162660"/>
<dbReference type="OMA" id="NVITANC"/>
<keyword evidence="5" id="KW-0472">Membrane</keyword>
<evidence type="ECO:0000256" key="4">
    <source>
        <dbReference type="ARBA" id="ARBA00023098"/>
    </source>
</evidence>
<dbReference type="AlphaFoldDB" id="A0A671WQW8"/>
<dbReference type="PANTHER" id="PTHR13943:SF31">
    <property type="entry name" value="PHOSPHOLIPASE A AND ACYLTRANSFERASE 3"/>
    <property type="match status" value="1"/>
</dbReference>
<dbReference type="InParanoid" id="A0A671WQW8"/>
<proteinExistence type="inferred from homology"/>
<dbReference type="Ensembl" id="ENSSAUT00010043329.1">
    <property type="protein sequence ID" value="ENSSAUP00010041139.1"/>
    <property type="gene ID" value="ENSSAUG00010017282.1"/>
</dbReference>
<protein>
    <submittedName>
        <fullName evidence="7">Phospholipase A and acyltransferase 4-like</fullName>
    </submittedName>
</protein>
<dbReference type="GeneID" id="115568370"/>
<keyword evidence="4" id="KW-0443">Lipid metabolism</keyword>
<dbReference type="InterPro" id="IPR007053">
    <property type="entry name" value="LRAT_dom"/>
</dbReference>
<evidence type="ECO:0000256" key="3">
    <source>
        <dbReference type="ARBA" id="ARBA00022801"/>
    </source>
</evidence>
<reference evidence="7" key="3">
    <citation type="submission" date="2025-09" db="UniProtKB">
        <authorList>
            <consortium name="Ensembl"/>
        </authorList>
    </citation>
    <scope>IDENTIFICATION</scope>
</reference>
<reference evidence="7" key="1">
    <citation type="submission" date="2021-04" db="EMBL/GenBank/DDBJ databases">
        <authorList>
            <consortium name="Wellcome Sanger Institute Data Sharing"/>
        </authorList>
    </citation>
    <scope>NUCLEOTIDE SEQUENCE [LARGE SCALE GENOMIC DNA]</scope>
</reference>
<organism evidence="7 8">
    <name type="scientific">Sparus aurata</name>
    <name type="common">Gilthead sea bream</name>
    <dbReference type="NCBI Taxonomy" id="8175"/>
    <lineage>
        <taxon>Eukaryota</taxon>
        <taxon>Metazoa</taxon>
        <taxon>Chordata</taxon>
        <taxon>Craniata</taxon>
        <taxon>Vertebrata</taxon>
        <taxon>Euteleostomi</taxon>
        <taxon>Actinopterygii</taxon>
        <taxon>Neopterygii</taxon>
        <taxon>Teleostei</taxon>
        <taxon>Neoteleostei</taxon>
        <taxon>Acanthomorphata</taxon>
        <taxon>Eupercaria</taxon>
        <taxon>Spariformes</taxon>
        <taxon>Sparidae</taxon>
        <taxon>Sparus</taxon>
    </lineage>
</organism>
<dbReference type="Pfam" id="PF04970">
    <property type="entry name" value="LRAT"/>
    <property type="match status" value="1"/>
</dbReference>
<dbReference type="GO" id="GO:0016410">
    <property type="term" value="F:N-acyltransferase activity"/>
    <property type="evidence" value="ECO:0007669"/>
    <property type="project" value="TreeGrafter"/>
</dbReference>
<keyword evidence="8" id="KW-1185">Reference proteome</keyword>
<evidence type="ECO:0000256" key="2">
    <source>
        <dbReference type="ARBA" id="ARBA00022679"/>
    </source>
</evidence>
<evidence type="ECO:0000313" key="7">
    <source>
        <dbReference type="Ensembl" id="ENSSAUP00010041139.1"/>
    </source>
</evidence>
<reference evidence="7" key="2">
    <citation type="submission" date="2025-08" db="UniProtKB">
        <authorList>
            <consortium name="Ensembl"/>
        </authorList>
    </citation>
    <scope>IDENTIFICATION</scope>
</reference>
<dbReference type="OrthoDB" id="421951at2759"/>
<name>A0A671WQW8_SPAAU</name>
<sequence>MGQSESKSDHKPKPGDLIEIFRGTYEHWAVYVGDGYVVHLTAPPGDEVPGIISDTLMSVPTEKAMVRKEKLEEAVGDSTWMINNSLDKKYKPCSASIIVKEALMEVGKMMEYSIYSSNCEHFVNELRYGKAVSWQVLEAEQAIAATGVVAVGAVVAVAIAVVAVFIINGKTFSSTSPPV</sequence>
<gene>
    <name evidence="7" type="primary">LOC115568370</name>
</gene>
<dbReference type="GO" id="GO:0008970">
    <property type="term" value="F:phospholipase A1 activity"/>
    <property type="evidence" value="ECO:0007669"/>
    <property type="project" value="TreeGrafter"/>
</dbReference>
<dbReference type="GO" id="GO:0005737">
    <property type="term" value="C:cytoplasm"/>
    <property type="evidence" value="ECO:0007669"/>
    <property type="project" value="TreeGrafter"/>
</dbReference>
<keyword evidence="2" id="KW-0808">Transferase</keyword>
<keyword evidence="5" id="KW-0812">Transmembrane</keyword>
<dbReference type="Gene3D" id="3.90.1720.10">
    <property type="entry name" value="endopeptidase domain like (from Nostoc punctiforme)"/>
    <property type="match status" value="1"/>
</dbReference>
<feature type="domain" description="LRAT" evidence="6">
    <location>
        <begin position="17"/>
        <end position="135"/>
    </location>
</feature>
<dbReference type="GO" id="GO:0004623">
    <property type="term" value="F:phospholipase A2 activity"/>
    <property type="evidence" value="ECO:0007669"/>
    <property type="project" value="TreeGrafter"/>
</dbReference>
<accession>A0A671WQW8</accession>
<comment type="similarity">
    <text evidence="1">Belongs to the H-rev107 family.</text>
</comment>
<dbReference type="InterPro" id="IPR051496">
    <property type="entry name" value="H-rev107_PLA/AT"/>
</dbReference>
<keyword evidence="5" id="KW-1133">Transmembrane helix</keyword>